<proteinExistence type="predicted"/>
<dbReference type="AlphaFoldDB" id="A0A6S7BQJ2"/>
<keyword evidence="2" id="KW-1185">Reference proteome</keyword>
<protein>
    <submittedName>
        <fullName evidence="1">Uncharacterized protein</fullName>
    </submittedName>
</protein>
<name>A0A6S7BQJ2_9BURK</name>
<sequence>MLATKVGLVDTTGTIDTHTMAAVAAAINVQVTRDLPQYWPVNATVSYLPDPKKIPQGVWPVQLVKTLPPDEGGFHMTRHHQPYAKVIVTPHSDEWAVDASHETVEMLIDPNGNRLQTSTSIEIVHGSIQDGTGRFEYLVEACDPCEADPYTYTIDGISVSDFITPHFYDPQATPDARYSFTGAIKKPRQILPGGYISWVDPTTDEMQQILWVDPNQPPVLRNLGPATSGSLRLFIESQTYHFTRKDREPPTPEAKAKRAAYREALAAAAVARAQHYT</sequence>
<dbReference type="EMBL" id="CADIKK010000015">
    <property type="protein sequence ID" value="CAB3792162.1"/>
    <property type="molecule type" value="Genomic_DNA"/>
</dbReference>
<gene>
    <name evidence="1" type="ORF">LMG28614_03461</name>
</gene>
<dbReference type="RefSeq" id="WP_175150699.1">
    <property type="nucleotide sequence ID" value="NZ_CADIKK010000015.1"/>
</dbReference>
<evidence type="ECO:0000313" key="1">
    <source>
        <dbReference type="EMBL" id="CAB3792162.1"/>
    </source>
</evidence>
<reference evidence="1 2" key="1">
    <citation type="submission" date="2020-04" db="EMBL/GenBank/DDBJ databases">
        <authorList>
            <person name="De Canck E."/>
        </authorList>
    </citation>
    <scope>NUCLEOTIDE SEQUENCE [LARGE SCALE GENOMIC DNA]</scope>
    <source>
        <strain evidence="1 2">LMG 28614</strain>
    </source>
</reference>
<organism evidence="1 2">
    <name type="scientific">Paraburkholderia ultramafica</name>
    <dbReference type="NCBI Taxonomy" id="1544867"/>
    <lineage>
        <taxon>Bacteria</taxon>
        <taxon>Pseudomonadati</taxon>
        <taxon>Pseudomonadota</taxon>
        <taxon>Betaproteobacteria</taxon>
        <taxon>Burkholderiales</taxon>
        <taxon>Burkholderiaceae</taxon>
        <taxon>Paraburkholderia</taxon>
    </lineage>
</organism>
<accession>A0A6S7BQJ2</accession>
<dbReference type="Proteomes" id="UP000494365">
    <property type="component" value="Unassembled WGS sequence"/>
</dbReference>
<evidence type="ECO:0000313" key="2">
    <source>
        <dbReference type="Proteomes" id="UP000494365"/>
    </source>
</evidence>